<sequence>MFSCCFVPRADSFSKGANGDLKRPASYTERFPDCFNGDTTHSPRSHPDSEVNLEHPSVASTAYFSACDEHLELDALFGSPGSHLDIHDDVGDHDSTSAAHSKQTCHKKESNDVEIHLDPASASADNESKAAKTMSRKHLVNSVVKLVKEMRACRACGVLMQYIKESGASVQDLLPDFKAFGVDALRLLETAERVNAAVESEKKDEGWNKVSDGDFRLFYRHTQGSMMHCFRARCTIEAPAEHILCIAREFDLCREWNKYCLVCNFLKEYSLTDILAFATVWMPWPLSNMDLVAEATGVDLLREHDSLMIDIGTPDEIPEGVQLPKSWGQNMKVKFERGSFICLQPLLVEQGQPPLTRVCVSFHVDSGIKNVPEFLISFVLRILAPFMYRQVIALLHHTFSNPGSKLAQRLQIRSELYSMVRNRISDFLSRKGAYDVQQYL</sequence>
<evidence type="ECO:0000313" key="1">
    <source>
        <dbReference type="EMBL" id="GAX74815.1"/>
    </source>
</evidence>
<reference evidence="1 2" key="1">
    <citation type="submission" date="2017-08" db="EMBL/GenBank/DDBJ databases">
        <title>Acidophilic green algal genome provides insights into adaptation to an acidic environment.</title>
        <authorList>
            <person name="Hirooka S."/>
            <person name="Hirose Y."/>
            <person name="Kanesaki Y."/>
            <person name="Higuchi S."/>
            <person name="Fujiwara T."/>
            <person name="Onuma R."/>
            <person name="Era A."/>
            <person name="Ohbayashi R."/>
            <person name="Uzuka A."/>
            <person name="Nozaki H."/>
            <person name="Yoshikawa H."/>
            <person name="Miyagishima S.Y."/>
        </authorList>
    </citation>
    <scope>NUCLEOTIDE SEQUENCE [LARGE SCALE GENOMIC DNA]</scope>
    <source>
        <strain evidence="1 2">NIES-2499</strain>
    </source>
</reference>
<dbReference type="Proteomes" id="UP000232323">
    <property type="component" value="Unassembled WGS sequence"/>
</dbReference>
<name>A0A250WVI6_9CHLO</name>
<dbReference type="SUPFAM" id="SSF55961">
    <property type="entry name" value="Bet v1-like"/>
    <property type="match status" value="1"/>
</dbReference>
<dbReference type="InterPro" id="IPR023393">
    <property type="entry name" value="START-like_dom_sf"/>
</dbReference>
<dbReference type="AlphaFoldDB" id="A0A250WVI6"/>
<comment type="caution">
    <text evidence="1">The sequence shown here is derived from an EMBL/GenBank/DDBJ whole genome shotgun (WGS) entry which is preliminary data.</text>
</comment>
<gene>
    <name evidence="1" type="ORF">CEUSTIGMA_g2262.t1</name>
</gene>
<dbReference type="EMBL" id="BEGY01000009">
    <property type="protein sequence ID" value="GAX74815.1"/>
    <property type="molecule type" value="Genomic_DNA"/>
</dbReference>
<proteinExistence type="predicted"/>
<organism evidence="1 2">
    <name type="scientific">Chlamydomonas eustigma</name>
    <dbReference type="NCBI Taxonomy" id="1157962"/>
    <lineage>
        <taxon>Eukaryota</taxon>
        <taxon>Viridiplantae</taxon>
        <taxon>Chlorophyta</taxon>
        <taxon>core chlorophytes</taxon>
        <taxon>Chlorophyceae</taxon>
        <taxon>CS clade</taxon>
        <taxon>Chlamydomonadales</taxon>
        <taxon>Chlamydomonadaceae</taxon>
        <taxon>Chlamydomonas</taxon>
    </lineage>
</organism>
<dbReference type="STRING" id="1157962.A0A250WVI6"/>
<evidence type="ECO:0000313" key="2">
    <source>
        <dbReference type="Proteomes" id="UP000232323"/>
    </source>
</evidence>
<dbReference type="Gene3D" id="3.30.530.20">
    <property type="match status" value="1"/>
</dbReference>
<protein>
    <recommendedName>
        <fullName evidence="3">START domain-containing protein</fullName>
    </recommendedName>
</protein>
<accession>A0A250WVI6</accession>
<evidence type="ECO:0008006" key="3">
    <source>
        <dbReference type="Google" id="ProtNLM"/>
    </source>
</evidence>
<dbReference type="OrthoDB" id="539925at2759"/>
<keyword evidence="2" id="KW-1185">Reference proteome</keyword>